<keyword evidence="7 11" id="KW-0274">FAD</keyword>
<proteinExistence type="inferred from homology"/>
<keyword evidence="15" id="KW-0449">Lipoprotein</keyword>
<evidence type="ECO:0000256" key="3">
    <source>
        <dbReference type="ARBA" id="ARBA00016337"/>
    </source>
</evidence>
<evidence type="ECO:0000256" key="5">
    <source>
        <dbReference type="ARBA" id="ARBA00022679"/>
    </source>
</evidence>
<feature type="binding site" evidence="12">
    <location>
        <position position="278"/>
    </location>
    <ligand>
        <name>Mg(2+)</name>
        <dbReference type="ChEBI" id="CHEBI:18420"/>
    </ligand>
</feature>
<organism evidence="15 16">
    <name type="scientific">endosymbiont of Ridgeia piscesae</name>
    <dbReference type="NCBI Taxonomy" id="54398"/>
    <lineage>
        <taxon>Bacteria</taxon>
        <taxon>Pseudomonadati</taxon>
        <taxon>Pseudomonadota</taxon>
        <taxon>Gammaproteobacteria</taxon>
        <taxon>sulfur-oxidizing symbionts</taxon>
    </lineage>
</organism>
<evidence type="ECO:0000256" key="12">
    <source>
        <dbReference type="PIRSR" id="PIRSR006268-2"/>
    </source>
</evidence>
<keyword evidence="13" id="KW-0732">Signal</keyword>
<evidence type="ECO:0000256" key="10">
    <source>
        <dbReference type="ARBA" id="ARBA00048540"/>
    </source>
</evidence>
<dbReference type="InterPro" id="IPR024932">
    <property type="entry name" value="ApbE"/>
</dbReference>
<feature type="chain" id="PRO_5007356006" description="FAD:protein FMN transferase" evidence="13">
    <location>
        <begin position="21"/>
        <end position="331"/>
    </location>
</feature>
<dbReference type="Proteomes" id="UP000051634">
    <property type="component" value="Unassembled WGS sequence"/>
</dbReference>
<dbReference type="InterPro" id="IPR003374">
    <property type="entry name" value="ApbE-like_sf"/>
</dbReference>
<evidence type="ECO:0000256" key="4">
    <source>
        <dbReference type="ARBA" id="ARBA00022630"/>
    </source>
</evidence>
<dbReference type="GO" id="GO:0046872">
    <property type="term" value="F:metal ion binding"/>
    <property type="evidence" value="ECO:0007669"/>
    <property type="project" value="UniProtKB-UniRule"/>
</dbReference>
<keyword evidence="17" id="KW-1185">Reference proteome</keyword>
<evidence type="ECO:0000256" key="13">
    <source>
        <dbReference type="SAM" id="SignalP"/>
    </source>
</evidence>
<keyword evidence="4 11" id="KW-0285">Flavoprotein</keyword>
<feature type="binding site" evidence="12">
    <location>
        <position position="167"/>
    </location>
    <ligand>
        <name>Mg(2+)</name>
        <dbReference type="ChEBI" id="CHEBI:18420"/>
    </ligand>
</feature>
<dbReference type="Pfam" id="PF02424">
    <property type="entry name" value="ApbE"/>
    <property type="match status" value="1"/>
</dbReference>
<feature type="binding site" evidence="12">
    <location>
        <position position="282"/>
    </location>
    <ligand>
        <name>Mg(2+)</name>
        <dbReference type="ChEBI" id="CHEBI:18420"/>
    </ligand>
</feature>
<dbReference type="STRING" id="54398.Ga0074115_10759"/>
<dbReference type="EMBL" id="LDXT01000090">
    <property type="protein sequence ID" value="KRT54530.1"/>
    <property type="molecule type" value="Genomic_DNA"/>
</dbReference>
<dbReference type="OrthoDB" id="9778595at2"/>
<sequence length="331" mass="36053">MTRAVVWLLLLSLFSLGAQAQWLQRSADIMGTRVVIQLWSESVGAGEVAIEAVLEELRRIDRAMSPFCPDSELSRVNRQAAQGAVVISDELYGVLARAQQISELSDGAFDITFASVGHRYDYRRGIRPSEQQLEQLLPMIDYRYLVLTPDPPRLAFARPGVRIDLGGIAKGYAVDRGIAILQQHGIEHALLSAGGDSRFLGDRRGRPWRVGVRDPDDKAGIRALLPLSNTALSTSGNYERFFIQDGERYHHILNPRSGRSVKGLRSVSVLGAEAITTDALSTALFVLGRQAAMALVERLPGIEAVLVDTEGRLHFSSGLGQAGQSAAVALD</sequence>
<keyword evidence="5 11" id="KW-0808">Transferase</keyword>
<dbReference type="AlphaFoldDB" id="A0A0T5ZAG6"/>
<reference evidence="16 17" key="1">
    <citation type="submission" date="2015-11" db="EMBL/GenBank/DDBJ databases">
        <title>The genome of Candidatus Endoriftia persephone in Ridgeia piscesae and population structure of the North Eastern Pacific vestimentiferan symbionts.</title>
        <authorList>
            <person name="Perez M."/>
            <person name="Juniper K.S."/>
        </authorList>
    </citation>
    <scope>NUCLEOTIDE SEQUENCE [LARGE SCALE GENOMIC DNA]</scope>
    <source>
        <strain evidence="15">Ind10</strain>
        <strain evidence="14">Ind11</strain>
    </source>
</reference>
<evidence type="ECO:0000313" key="16">
    <source>
        <dbReference type="Proteomes" id="UP000051276"/>
    </source>
</evidence>
<dbReference type="GO" id="GO:0016740">
    <property type="term" value="F:transferase activity"/>
    <property type="evidence" value="ECO:0007669"/>
    <property type="project" value="UniProtKB-UniRule"/>
</dbReference>
<protein>
    <recommendedName>
        <fullName evidence="3 11">FAD:protein FMN transferase</fullName>
        <ecNumber evidence="2 11">2.7.1.180</ecNumber>
    </recommendedName>
    <alternativeName>
        <fullName evidence="9 11">Flavin transferase</fullName>
    </alternativeName>
</protein>
<evidence type="ECO:0000256" key="8">
    <source>
        <dbReference type="ARBA" id="ARBA00022842"/>
    </source>
</evidence>
<dbReference type="EC" id="2.7.1.180" evidence="2 11"/>
<dbReference type="PATRIC" id="fig|54398.3.peg.1162"/>
<comment type="catalytic activity">
    <reaction evidence="10 11">
        <text>L-threonyl-[protein] + FAD = FMN-L-threonyl-[protein] + AMP + H(+)</text>
        <dbReference type="Rhea" id="RHEA:36847"/>
        <dbReference type="Rhea" id="RHEA-COMP:11060"/>
        <dbReference type="Rhea" id="RHEA-COMP:11061"/>
        <dbReference type="ChEBI" id="CHEBI:15378"/>
        <dbReference type="ChEBI" id="CHEBI:30013"/>
        <dbReference type="ChEBI" id="CHEBI:57692"/>
        <dbReference type="ChEBI" id="CHEBI:74257"/>
        <dbReference type="ChEBI" id="CHEBI:456215"/>
        <dbReference type="EC" id="2.7.1.180"/>
    </reaction>
</comment>
<dbReference type="PIRSF" id="PIRSF006268">
    <property type="entry name" value="ApbE"/>
    <property type="match status" value="1"/>
</dbReference>
<evidence type="ECO:0000256" key="9">
    <source>
        <dbReference type="ARBA" id="ARBA00031306"/>
    </source>
</evidence>
<comment type="caution">
    <text evidence="15">The sequence shown here is derived from an EMBL/GenBank/DDBJ whole genome shotgun (WGS) entry which is preliminary data.</text>
</comment>
<accession>A0A0T5ZAG6</accession>
<dbReference type="PANTHER" id="PTHR30040:SF2">
    <property type="entry name" value="FAD:PROTEIN FMN TRANSFERASE"/>
    <property type="match status" value="1"/>
</dbReference>
<dbReference type="Gene3D" id="3.10.520.10">
    <property type="entry name" value="ApbE-like domains"/>
    <property type="match status" value="1"/>
</dbReference>
<evidence type="ECO:0000256" key="11">
    <source>
        <dbReference type="PIRNR" id="PIRNR006268"/>
    </source>
</evidence>
<dbReference type="EMBL" id="LMXI01000145">
    <property type="protein sequence ID" value="KRT59470.1"/>
    <property type="molecule type" value="Genomic_DNA"/>
</dbReference>
<dbReference type="Proteomes" id="UP000051276">
    <property type="component" value="Unassembled WGS sequence"/>
</dbReference>
<evidence type="ECO:0000256" key="7">
    <source>
        <dbReference type="ARBA" id="ARBA00022827"/>
    </source>
</evidence>
<gene>
    <name evidence="14" type="ORF">Ga0074115_10759</name>
    <name evidence="15" type="ORF">Ga0076813_154911</name>
</gene>
<evidence type="ECO:0000256" key="6">
    <source>
        <dbReference type="ARBA" id="ARBA00022723"/>
    </source>
</evidence>
<dbReference type="SUPFAM" id="SSF143631">
    <property type="entry name" value="ApbE-like"/>
    <property type="match status" value="1"/>
</dbReference>
<name>A0A0T5ZAG6_9GAMM</name>
<evidence type="ECO:0000313" key="15">
    <source>
        <dbReference type="EMBL" id="KRT59470.1"/>
    </source>
</evidence>
<dbReference type="PANTHER" id="PTHR30040">
    <property type="entry name" value="THIAMINE BIOSYNTHESIS LIPOPROTEIN APBE"/>
    <property type="match status" value="1"/>
</dbReference>
<dbReference type="RefSeq" id="WP_057954969.1">
    <property type="nucleotide sequence ID" value="NZ_KQ556866.1"/>
</dbReference>
<keyword evidence="6 11" id="KW-0479">Metal-binding</keyword>
<evidence type="ECO:0000256" key="2">
    <source>
        <dbReference type="ARBA" id="ARBA00011955"/>
    </source>
</evidence>
<evidence type="ECO:0000313" key="14">
    <source>
        <dbReference type="EMBL" id="KRT54530.1"/>
    </source>
</evidence>
<evidence type="ECO:0000313" key="17">
    <source>
        <dbReference type="Proteomes" id="UP000051634"/>
    </source>
</evidence>
<comment type="similarity">
    <text evidence="1 11">Belongs to the ApbE family.</text>
</comment>
<comment type="cofactor">
    <cofactor evidence="12">
        <name>Mg(2+)</name>
        <dbReference type="ChEBI" id="CHEBI:18420"/>
    </cofactor>
    <cofactor evidence="12">
        <name>Mn(2+)</name>
        <dbReference type="ChEBI" id="CHEBI:29035"/>
    </cofactor>
    <text evidence="12">Magnesium. Can also use manganese.</text>
</comment>
<evidence type="ECO:0000256" key="1">
    <source>
        <dbReference type="ARBA" id="ARBA00008282"/>
    </source>
</evidence>
<keyword evidence="8 11" id="KW-0460">Magnesium</keyword>
<feature type="signal peptide" evidence="13">
    <location>
        <begin position="1"/>
        <end position="20"/>
    </location>
</feature>